<dbReference type="InterPro" id="IPR000675">
    <property type="entry name" value="Cutinase/axe"/>
</dbReference>
<evidence type="ECO:0008006" key="6">
    <source>
        <dbReference type="Google" id="ProtNLM"/>
    </source>
</evidence>
<comment type="caution">
    <text evidence="4">The sequence shown here is derived from an EMBL/GenBank/DDBJ whole genome shotgun (WGS) entry which is preliminary data.</text>
</comment>
<name>A0AAN6JPW6_9BASI</name>
<evidence type="ECO:0000256" key="3">
    <source>
        <dbReference type="SAM" id="SignalP"/>
    </source>
</evidence>
<gene>
    <name evidence="4" type="ORF">OC842_004852</name>
</gene>
<feature type="signal peptide" evidence="3">
    <location>
        <begin position="1"/>
        <end position="26"/>
    </location>
</feature>
<feature type="chain" id="PRO_5042999025" description="Cutinase" evidence="3">
    <location>
        <begin position="27"/>
        <end position="235"/>
    </location>
</feature>
<dbReference type="InterPro" id="IPR029058">
    <property type="entry name" value="AB_hydrolase_fold"/>
</dbReference>
<dbReference type="PANTHER" id="PTHR33630:SF9">
    <property type="entry name" value="CUTINASE 4"/>
    <property type="match status" value="1"/>
</dbReference>
<keyword evidence="3" id="KW-0732">Signal</keyword>
<keyword evidence="5" id="KW-1185">Reference proteome</keyword>
<dbReference type="Pfam" id="PF01083">
    <property type="entry name" value="Cutinase"/>
    <property type="match status" value="1"/>
</dbReference>
<dbReference type="EMBL" id="JAPDMQ010000308">
    <property type="protein sequence ID" value="KAK0527522.1"/>
    <property type="molecule type" value="Genomic_DNA"/>
</dbReference>
<keyword evidence="2" id="KW-1015">Disulfide bond</keyword>
<dbReference type="Gene3D" id="3.40.50.1820">
    <property type="entry name" value="alpha/beta hydrolase"/>
    <property type="match status" value="1"/>
</dbReference>
<dbReference type="AlphaFoldDB" id="A0AAN6JPW6"/>
<dbReference type="Proteomes" id="UP001176521">
    <property type="component" value="Unassembled WGS sequence"/>
</dbReference>
<evidence type="ECO:0000313" key="5">
    <source>
        <dbReference type="Proteomes" id="UP001176521"/>
    </source>
</evidence>
<dbReference type="SMART" id="SM01110">
    <property type="entry name" value="Cutinase"/>
    <property type="match status" value="1"/>
</dbReference>
<protein>
    <recommendedName>
        <fullName evidence="6">Cutinase</fullName>
    </recommendedName>
</protein>
<keyword evidence="1" id="KW-0378">Hydrolase</keyword>
<proteinExistence type="predicted"/>
<organism evidence="4 5">
    <name type="scientific">Tilletia horrida</name>
    <dbReference type="NCBI Taxonomy" id="155126"/>
    <lineage>
        <taxon>Eukaryota</taxon>
        <taxon>Fungi</taxon>
        <taxon>Dikarya</taxon>
        <taxon>Basidiomycota</taxon>
        <taxon>Ustilaginomycotina</taxon>
        <taxon>Exobasidiomycetes</taxon>
        <taxon>Tilletiales</taxon>
        <taxon>Tilletiaceae</taxon>
        <taxon>Tilletia</taxon>
    </lineage>
</organism>
<evidence type="ECO:0000313" key="4">
    <source>
        <dbReference type="EMBL" id="KAK0527522.1"/>
    </source>
</evidence>
<dbReference type="SUPFAM" id="SSF53474">
    <property type="entry name" value="alpha/beta-Hydrolases"/>
    <property type="match status" value="1"/>
</dbReference>
<evidence type="ECO:0000256" key="1">
    <source>
        <dbReference type="ARBA" id="ARBA00022801"/>
    </source>
</evidence>
<dbReference type="GO" id="GO:0052689">
    <property type="term" value="F:carboxylic ester hydrolase activity"/>
    <property type="evidence" value="ECO:0007669"/>
    <property type="project" value="UniProtKB-ARBA"/>
</dbReference>
<dbReference type="PANTHER" id="PTHR33630">
    <property type="entry name" value="CUTINASE RV1984C-RELATED-RELATED"/>
    <property type="match status" value="1"/>
</dbReference>
<accession>A0AAN6JPW6</accession>
<sequence length="235" mass="24653">MFTPLLILVFSFFSHVLFTGTKVVSATATYTGSGCPSYILLDARDQGELQGPSSAFGGVISQTLAAVPNGEAASVVYPADPSIVGAHMAIDWIQSFLQTHIQKCPQSPPRVALLGYGWGGNAISLAAAKFAAQGGPIASSIQAILLVGNLLHTPHRRGNIDEHGGFKTMNSRGATATDNPAVLNTFAQRGALLDICAVGDPFCAYPDTNFTAHGIYGLEPTKTFASTFLIKQLRG</sequence>
<evidence type="ECO:0000256" key="2">
    <source>
        <dbReference type="ARBA" id="ARBA00023157"/>
    </source>
</evidence>
<reference evidence="4" key="1">
    <citation type="journal article" date="2023" name="PhytoFront">
        <title>Draft Genome Resources of Seven Strains of Tilletia horrida, Causal Agent of Kernel Smut of Rice.</title>
        <authorList>
            <person name="Khanal S."/>
            <person name="Antony Babu S."/>
            <person name="Zhou X.G."/>
        </authorList>
    </citation>
    <scope>NUCLEOTIDE SEQUENCE</scope>
    <source>
        <strain evidence="4">TX3</strain>
    </source>
</reference>